<dbReference type="AlphaFoldDB" id="A0A6A7A4P0"/>
<proteinExistence type="predicted"/>
<sequence length="264" mass="29288">MSYHQNRQAQSDNKFNTLYSACSGLSLFHDLRCGHRVQSTSLSESCGVTCLKASTNAPFVCPDCIVADVRLDMIFESISLSTNGDDADMMEDGPTRDQLINAIADAEIKKRLAKGYRMCKIVKKCDDPLMQFFSQFMEEEGFGGIDGIDLASDTSINGPLKRPMRAGHQENNTWMPRETSKRAEQQDLEDGVSMAFTLEDMERDLKELQDRFKIKTGLDAPSLENLAEKLGRSHIEEQREDDAMAAVQQALKACALGAATTKQG</sequence>
<evidence type="ECO:0000313" key="1">
    <source>
        <dbReference type="EMBL" id="KAF2827794.1"/>
    </source>
</evidence>
<evidence type="ECO:0000313" key="2">
    <source>
        <dbReference type="Proteomes" id="UP000799424"/>
    </source>
</evidence>
<accession>A0A6A7A4P0</accession>
<protein>
    <submittedName>
        <fullName evidence="1">Uncharacterized protein</fullName>
    </submittedName>
</protein>
<keyword evidence="2" id="KW-1185">Reference proteome</keyword>
<name>A0A6A7A4P0_9PLEO</name>
<reference evidence="1" key="1">
    <citation type="journal article" date="2020" name="Stud. Mycol.">
        <title>101 Dothideomycetes genomes: a test case for predicting lifestyles and emergence of pathogens.</title>
        <authorList>
            <person name="Haridas S."/>
            <person name="Albert R."/>
            <person name="Binder M."/>
            <person name="Bloem J."/>
            <person name="Labutti K."/>
            <person name="Salamov A."/>
            <person name="Andreopoulos B."/>
            <person name="Baker S."/>
            <person name="Barry K."/>
            <person name="Bills G."/>
            <person name="Bluhm B."/>
            <person name="Cannon C."/>
            <person name="Castanera R."/>
            <person name="Culley D."/>
            <person name="Daum C."/>
            <person name="Ezra D."/>
            <person name="Gonzalez J."/>
            <person name="Henrissat B."/>
            <person name="Kuo A."/>
            <person name="Liang C."/>
            <person name="Lipzen A."/>
            <person name="Lutzoni F."/>
            <person name="Magnuson J."/>
            <person name="Mondo S."/>
            <person name="Nolan M."/>
            <person name="Ohm R."/>
            <person name="Pangilinan J."/>
            <person name="Park H.-J."/>
            <person name="Ramirez L."/>
            <person name="Alfaro M."/>
            <person name="Sun H."/>
            <person name="Tritt A."/>
            <person name="Yoshinaga Y."/>
            <person name="Zwiers L.-H."/>
            <person name="Turgeon B."/>
            <person name="Goodwin S."/>
            <person name="Spatafora J."/>
            <person name="Crous P."/>
            <person name="Grigoriev I."/>
        </authorList>
    </citation>
    <scope>NUCLEOTIDE SEQUENCE</scope>
    <source>
        <strain evidence="1">CBS 113818</strain>
    </source>
</reference>
<dbReference type="OrthoDB" id="3764174at2759"/>
<dbReference type="EMBL" id="MU006223">
    <property type="protein sequence ID" value="KAF2827794.1"/>
    <property type="molecule type" value="Genomic_DNA"/>
</dbReference>
<gene>
    <name evidence="1" type="ORF">CC86DRAFT_404839</name>
</gene>
<dbReference type="Proteomes" id="UP000799424">
    <property type="component" value="Unassembled WGS sequence"/>
</dbReference>
<organism evidence="1 2">
    <name type="scientific">Ophiobolus disseminans</name>
    <dbReference type="NCBI Taxonomy" id="1469910"/>
    <lineage>
        <taxon>Eukaryota</taxon>
        <taxon>Fungi</taxon>
        <taxon>Dikarya</taxon>
        <taxon>Ascomycota</taxon>
        <taxon>Pezizomycotina</taxon>
        <taxon>Dothideomycetes</taxon>
        <taxon>Pleosporomycetidae</taxon>
        <taxon>Pleosporales</taxon>
        <taxon>Pleosporineae</taxon>
        <taxon>Phaeosphaeriaceae</taxon>
        <taxon>Ophiobolus</taxon>
    </lineage>
</organism>